<organism evidence="4 5">
    <name type="scientific">Paractinoplanes deccanensis</name>
    <dbReference type="NCBI Taxonomy" id="113561"/>
    <lineage>
        <taxon>Bacteria</taxon>
        <taxon>Bacillati</taxon>
        <taxon>Actinomycetota</taxon>
        <taxon>Actinomycetes</taxon>
        <taxon>Micromonosporales</taxon>
        <taxon>Micromonosporaceae</taxon>
        <taxon>Paractinoplanes</taxon>
    </lineage>
</organism>
<evidence type="ECO:0000259" key="3">
    <source>
        <dbReference type="Pfam" id="PF01965"/>
    </source>
</evidence>
<dbReference type="EMBL" id="BOMI01000178">
    <property type="protein sequence ID" value="GID79870.1"/>
    <property type="molecule type" value="Genomic_DNA"/>
</dbReference>
<evidence type="ECO:0000313" key="5">
    <source>
        <dbReference type="Proteomes" id="UP000609879"/>
    </source>
</evidence>
<feature type="region of interest" description="Disordered" evidence="1">
    <location>
        <begin position="459"/>
        <end position="478"/>
    </location>
</feature>
<name>A0ABQ3YIW0_9ACTN</name>
<dbReference type="SUPFAM" id="SSF52317">
    <property type="entry name" value="Class I glutamine amidotransferase-like"/>
    <property type="match status" value="2"/>
</dbReference>
<keyword evidence="2" id="KW-0472">Membrane</keyword>
<reference evidence="4 5" key="1">
    <citation type="submission" date="2021-01" db="EMBL/GenBank/DDBJ databases">
        <title>Whole genome shotgun sequence of Actinoplanes deccanensis NBRC 13994.</title>
        <authorList>
            <person name="Komaki H."/>
            <person name="Tamura T."/>
        </authorList>
    </citation>
    <scope>NUCLEOTIDE SEQUENCE [LARGE SCALE GENOMIC DNA]</scope>
    <source>
        <strain evidence="4 5">NBRC 13994</strain>
    </source>
</reference>
<protein>
    <recommendedName>
        <fullName evidence="3">DJ-1/PfpI domain-containing protein</fullName>
    </recommendedName>
</protein>
<comment type="caution">
    <text evidence="4">The sequence shown here is derived from an EMBL/GenBank/DDBJ whole genome shotgun (WGS) entry which is preliminary data.</text>
</comment>
<evidence type="ECO:0000256" key="2">
    <source>
        <dbReference type="SAM" id="Phobius"/>
    </source>
</evidence>
<gene>
    <name evidence="4" type="ORF">Ade02nite_85110</name>
</gene>
<keyword evidence="2" id="KW-0812">Transmembrane</keyword>
<accession>A0ABQ3YIW0</accession>
<proteinExistence type="predicted"/>
<dbReference type="Pfam" id="PF01965">
    <property type="entry name" value="DJ-1_PfpI"/>
    <property type="match status" value="1"/>
</dbReference>
<keyword evidence="2" id="KW-1133">Transmembrane helix</keyword>
<sequence>MEDDMLRILYRAGVVLVAVLALPLVIGVSRATSYQRTLYEPAADTSVPAPARDLRPPPHDPGKPTVVVLVGNHGANVGDVLGPYETFAVTGAVNLYTVAPERRLVPLTGGLDLLPDLSFAELEERLAGAAPDVVAVPQMPRAEPATTAPVNAWLSRQAGAGALVLGVCIGAEVLASAGLLDGRDATSHWFRLGDLEERYPAVRWQRATRYVDDGTVITTGAVLSGIDGALRVVERLLGERTAAAAAAAVGWAHYRPGAPAPLPGSTFGPRDTIAGVNLTFRPRPDIGVVLTDGAGEIELASLFGTYTEAAYAGRLVALGMDAALPVRSRHGLVFVPRGGLSAMPDLDRLLVPGANAAVRHRAALDARARELGGPAPEYPHAEPGFAFDLALRDMARTIDVPTARWRAKTLEYPASGLSGLAGPGWPWGATMLPLLYGLLGLLAAGAVRVVVRRARPDVNTSGTVGDRTIRPRAQRARR</sequence>
<dbReference type="Proteomes" id="UP000609879">
    <property type="component" value="Unassembled WGS sequence"/>
</dbReference>
<evidence type="ECO:0000256" key="1">
    <source>
        <dbReference type="SAM" id="MobiDB-lite"/>
    </source>
</evidence>
<evidence type="ECO:0000313" key="4">
    <source>
        <dbReference type="EMBL" id="GID79870.1"/>
    </source>
</evidence>
<feature type="domain" description="DJ-1/PfpI" evidence="3">
    <location>
        <begin position="66"/>
        <end position="234"/>
    </location>
</feature>
<feature type="transmembrane region" description="Helical" evidence="2">
    <location>
        <begin position="425"/>
        <end position="451"/>
    </location>
</feature>
<dbReference type="PANTHER" id="PTHR43130">
    <property type="entry name" value="ARAC-FAMILY TRANSCRIPTIONAL REGULATOR"/>
    <property type="match status" value="1"/>
</dbReference>
<dbReference type="PANTHER" id="PTHR43130:SF3">
    <property type="entry name" value="HTH-TYPE TRANSCRIPTIONAL REGULATOR RV1931C"/>
    <property type="match status" value="1"/>
</dbReference>
<dbReference type="Gene3D" id="3.40.50.880">
    <property type="match status" value="2"/>
</dbReference>
<dbReference type="InterPro" id="IPR029062">
    <property type="entry name" value="Class_I_gatase-like"/>
</dbReference>
<keyword evidence="5" id="KW-1185">Reference proteome</keyword>
<dbReference type="InterPro" id="IPR052158">
    <property type="entry name" value="INH-QAR"/>
</dbReference>
<dbReference type="InterPro" id="IPR002818">
    <property type="entry name" value="DJ-1/PfpI"/>
</dbReference>